<proteinExistence type="predicted"/>
<dbReference type="Gene3D" id="1.10.357.10">
    <property type="entry name" value="Tetracycline Repressor, domain 2"/>
    <property type="match status" value="1"/>
</dbReference>
<evidence type="ECO:0000256" key="1">
    <source>
        <dbReference type="ARBA" id="ARBA00023015"/>
    </source>
</evidence>
<evidence type="ECO:0000256" key="4">
    <source>
        <dbReference type="PROSITE-ProRule" id="PRU00335"/>
    </source>
</evidence>
<dbReference type="SUPFAM" id="SSF46689">
    <property type="entry name" value="Homeodomain-like"/>
    <property type="match status" value="1"/>
</dbReference>
<keyword evidence="2 4" id="KW-0238">DNA-binding</keyword>
<evidence type="ECO:0000313" key="6">
    <source>
        <dbReference type="EMBL" id="TDD86710.1"/>
    </source>
</evidence>
<keyword evidence="1" id="KW-0805">Transcription regulation</keyword>
<sequence length="208" mass="22826">MSTLMFTSILRPTVSDTWSITIMARGRKPDPEVDARIRQAAVTLLATKGTRFTMDEVAAAAGVGRASVFRRYSTKRDVLLDALALALDAQVPQTPDTGSLEGDLTVIVNQTLAGWHSPDLARTTKEIFGEAGRDPAVAEVIRTAMRDKRKRDWAIFDRAIARGEMTADTDPWLLADMLVGLVVYRGLIDLPQPEPQQIVQALLHGFTP</sequence>
<reference evidence="6 7" key="1">
    <citation type="submission" date="2019-03" db="EMBL/GenBank/DDBJ databases">
        <title>Draft genome sequences of novel Actinobacteria.</title>
        <authorList>
            <person name="Sahin N."/>
            <person name="Ay H."/>
            <person name="Saygin H."/>
        </authorList>
    </citation>
    <scope>NUCLEOTIDE SEQUENCE [LARGE SCALE GENOMIC DNA]</scope>
    <source>
        <strain evidence="6 7">H3C3</strain>
    </source>
</reference>
<dbReference type="Pfam" id="PF00440">
    <property type="entry name" value="TetR_N"/>
    <property type="match status" value="1"/>
</dbReference>
<dbReference type="PROSITE" id="PS50977">
    <property type="entry name" value="HTH_TETR_2"/>
    <property type="match status" value="1"/>
</dbReference>
<organism evidence="6 7">
    <name type="scientific">Actinomadura rubrisoli</name>
    <dbReference type="NCBI Taxonomy" id="2530368"/>
    <lineage>
        <taxon>Bacteria</taxon>
        <taxon>Bacillati</taxon>
        <taxon>Actinomycetota</taxon>
        <taxon>Actinomycetes</taxon>
        <taxon>Streptosporangiales</taxon>
        <taxon>Thermomonosporaceae</taxon>
        <taxon>Actinomadura</taxon>
    </lineage>
</organism>
<dbReference type="EMBL" id="SMKU01000078">
    <property type="protein sequence ID" value="TDD86710.1"/>
    <property type="molecule type" value="Genomic_DNA"/>
</dbReference>
<protein>
    <submittedName>
        <fullName evidence="6">TetR family transcriptional regulator</fullName>
    </submittedName>
</protein>
<dbReference type="Pfam" id="PF16859">
    <property type="entry name" value="TetR_C_11"/>
    <property type="match status" value="1"/>
</dbReference>
<dbReference type="InterPro" id="IPR009057">
    <property type="entry name" value="Homeodomain-like_sf"/>
</dbReference>
<dbReference type="Gene3D" id="1.10.10.60">
    <property type="entry name" value="Homeodomain-like"/>
    <property type="match status" value="1"/>
</dbReference>
<dbReference type="OrthoDB" id="4543698at2"/>
<feature type="domain" description="HTH tetR-type" evidence="5">
    <location>
        <begin position="31"/>
        <end position="90"/>
    </location>
</feature>
<keyword evidence="7" id="KW-1185">Reference proteome</keyword>
<dbReference type="GO" id="GO:0000976">
    <property type="term" value="F:transcription cis-regulatory region binding"/>
    <property type="evidence" value="ECO:0007669"/>
    <property type="project" value="TreeGrafter"/>
</dbReference>
<dbReference type="InterPro" id="IPR011075">
    <property type="entry name" value="TetR_C"/>
</dbReference>
<evidence type="ECO:0000259" key="5">
    <source>
        <dbReference type="PROSITE" id="PS50977"/>
    </source>
</evidence>
<gene>
    <name evidence="6" type="ORF">E1298_17090</name>
</gene>
<keyword evidence="3" id="KW-0804">Transcription</keyword>
<dbReference type="SUPFAM" id="SSF48498">
    <property type="entry name" value="Tetracyclin repressor-like, C-terminal domain"/>
    <property type="match status" value="1"/>
</dbReference>
<dbReference type="Proteomes" id="UP000294513">
    <property type="component" value="Unassembled WGS sequence"/>
</dbReference>
<dbReference type="PRINTS" id="PR00455">
    <property type="entry name" value="HTHTETR"/>
</dbReference>
<comment type="caution">
    <text evidence="6">The sequence shown here is derived from an EMBL/GenBank/DDBJ whole genome shotgun (WGS) entry which is preliminary data.</text>
</comment>
<dbReference type="PANTHER" id="PTHR30055">
    <property type="entry name" value="HTH-TYPE TRANSCRIPTIONAL REGULATOR RUTR"/>
    <property type="match status" value="1"/>
</dbReference>
<dbReference type="InterPro" id="IPR050109">
    <property type="entry name" value="HTH-type_TetR-like_transc_reg"/>
</dbReference>
<accession>A0A4R5BNH0</accession>
<evidence type="ECO:0000313" key="7">
    <source>
        <dbReference type="Proteomes" id="UP000294513"/>
    </source>
</evidence>
<dbReference type="InterPro" id="IPR001647">
    <property type="entry name" value="HTH_TetR"/>
</dbReference>
<dbReference type="GO" id="GO:0003700">
    <property type="term" value="F:DNA-binding transcription factor activity"/>
    <property type="evidence" value="ECO:0007669"/>
    <property type="project" value="TreeGrafter"/>
</dbReference>
<feature type="DNA-binding region" description="H-T-H motif" evidence="4">
    <location>
        <begin position="53"/>
        <end position="72"/>
    </location>
</feature>
<evidence type="ECO:0000256" key="2">
    <source>
        <dbReference type="ARBA" id="ARBA00023125"/>
    </source>
</evidence>
<name>A0A4R5BNH0_9ACTN</name>
<dbReference type="InterPro" id="IPR036271">
    <property type="entry name" value="Tet_transcr_reg_TetR-rel_C_sf"/>
</dbReference>
<dbReference type="PANTHER" id="PTHR30055:SF148">
    <property type="entry name" value="TETR-FAMILY TRANSCRIPTIONAL REGULATOR"/>
    <property type="match status" value="1"/>
</dbReference>
<evidence type="ECO:0000256" key="3">
    <source>
        <dbReference type="ARBA" id="ARBA00023163"/>
    </source>
</evidence>
<dbReference type="AlphaFoldDB" id="A0A4R5BNH0"/>